<evidence type="ECO:0000313" key="1">
    <source>
        <dbReference type="EMBL" id="SHJ85569.1"/>
    </source>
</evidence>
<dbReference type="EMBL" id="FQZE01000035">
    <property type="protein sequence ID" value="SHJ85569.1"/>
    <property type="molecule type" value="Genomic_DNA"/>
</dbReference>
<dbReference type="AlphaFoldDB" id="A0A1M6MQ81"/>
<keyword evidence="2" id="KW-1185">Reference proteome</keyword>
<gene>
    <name evidence="1" type="ORF">SAMN05444280_1351</name>
</gene>
<evidence type="ECO:0000313" key="2">
    <source>
        <dbReference type="Proteomes" id="UP000184050"/>
    </source>
</evidence>
<dbReference type="RefSeq" id="WP_217652727.1">
    <property type="nucleotide sequence ID" value="NZ_FQZE01000035.1"/>
</dbReference>
<organism evidence="1 2">
    <name type="scientific">Tangfeifania diversioriginum</name>
    <dbReference type="NCBI Taxonomy" id="1168035"/>
    <lineage>
        <taxon>Bacteria</taxon>
        <taxon>Pseudomonadati</taxon>
        <taxon>Bacteroidota</taxon>
        <taxon>Bacteroidia</taxon>
        <taxon>Marinilabiliales</taxon>
        <taxon>Prolixibacteraceae</taxon>
        <taxon>Tangfeifania</taxon>
    </lineage>
</organism>
<dbReference type="STRING" id="1168035.SAMN05444280_1351"/>
<protein>
    <submittedName>
        <fullName evidence="1">Uncharacterized protein</fullName>
    </submittedName>
</protein>
<accession>A0A1M6MQ81</accession>
<feature type="non-terminal residue" evidence="1">
    <location>
        <position position="1"/>
    </location>
</feature>
<name>A0A1M6MQ81_9BACT</name>
<dbReference type="Proteomes" id="UP000184050">
    <property type="component" value="Unassembled WGS sequence"/>
</dbReference>
<proteinExistence type="predicted"/>
<reference evidence="1 2" key="1">
    <citation type="submission" date="2016-11" db="EMBL/GenBank/DDBJ databases">
        <authorList>
            <person name="Jaros S."/>
            <person name="Januszkiewicz K."/>
            <person name="Wedrychowicz H."/>
        </authorList>
    </citation>
    <scope>NUCLEOTIDE SEQUENCE [LARGE SCALE GENOMIC DNA]</scope>
    <source>
        <strain evidence="1 2">DSM 27063</strain>
    </source>
</reference>
<sequence length="155" mass="17720">QAFTFSEGKGIFIPFQGLSQSHVLWAWFFTFNGVWGKEWLAGRSKNNRFGLNLRLTCQGGERYTPIDEILSEISHEIKLDDSKAFSKQYDPFISGDLTVSYRINRRKVSHEIALKGLNIGLYTGESGYFYNESTSAIEKGNVMGALWDICYKIHF</sequence>